<dbReference type="Gene3D" id="3.90.400.10">
    <property type="entry name" value="Oligo-1,6-glucosidase, Domain 2"/>
    <property type="match status" value="1"/>
</dbReference>
<name>A0A1G5DYP8_9FIRM</name>
<dbReference type="PANTHER" id="PTHR10357:SF179">
    <property type="entry name" value="NEUTRAL AND BASIC AMINO ACID TRANSPORT PROTEIN RBAT"/>
    <property type="match status" value="1"/>
</dbReference>
<dbReference type="Pfam" id="PF00128">
    <property type="entry name" value="Alpha-amylase"/>
    <property type="match status" value="1"/>
</dbReference>
<dbReference type="OrthoDB" id="9805159at2"/>
<feature type="domain" description="Glycosyl hydrolase family 13 catalytic" evidence="2">
    <location>
        <begin position="12"/>
        <end position="405"/>
    </location>
</feature>
<dbReference type="InterPro" id="IPR045857">
    <property type="entry name" value="O16G_dom_2"/>
</dbReference>
<evidence type="ECO:0000259" key="2">
    <source>
        <dbReference type="SMART" id="SM00642"/>
    </source>
</evidence>
<gene>
    <name evidence="3" type="ORF">SAMN02910451_01725</name>
</gene>
<dbReference type="GO" id="GO:0009313">
    <property type="term" value="P:oligosaccharide catabolic process"/>
    <property type="evidence" value="ECO:0007669"/>
    <property type="project" value="TreeGrafter"/>
</dbReference>
<dbReference type="SUPFAM" id="SSF51445">
    <property type="entry name" value="(Trans)glycosidases"/>
    <property type="match status" value="1"/>
</dbReference>
<dbReference type="EMBL" id="FMUR01000009">
    <property type="protein sequence ID" value="SCY19852.1"/>
    <property type="molecule type" value="Genomic_DNA"/>
</dbReference>
<protein>
    <submittedName>
        <fullName evidence="3">Maltose alpha-D-glucosyltransferase/ alpha-amylase</fullName>
    </submittedName>
</protein>
<dbReference type="Gene3D" id="3.20.20.80">
    <property type="entry name" value="Glycosidases"/>
    <property type="match status" value="1"/>
</dbReference>
<proteinExistence type="inferred from homology"/>
<dbReference type="AlphaFoldDB" id="A0A1G5DYP8"/>
<dbReference type="Proteomes" id="UP000183047">
    <property type="component" value="Unassembled WGS sequence"/>
</dbReference>
<sequence>MPGWLKNAVFYEIYPQSFYDTNGDGIGDIQGIIEKLDYIRELGANALWINPWYDSPFKDAGYDVRDYKKVASRYGTNDDAKRLFETAHSKGIRVLLDLVPGHTSEEHEWFKESGKAIPVVDGVPQKNEHSDRYIWTEYWLSGIGGHPYISGECDRNGVYMLNFFKSQPALNYGFAAPTESWQMSYKDPEPQKTLELMMDVMRFWLNMGCDGFRVDMADSLVKDDDERKTCTCSLWKKVRAMLDSEYPEAAMVSEWSNPELSLNDAGFHMDFYLDHAGNGYNRLFRDYETLEKYHVFPIAEDRKNTEGRDRSFFKKDGDSDASAFLSDYIPKYEKTKDAGYICFMTCNHDTPRPTRTLDETELKIAYATIFTLPGVPFIYYGDEIGMKYIENLPTKEGGYTRTGSRTPMQWDVDATNMGFSGASSDKLYLPVDEGGPSIKAQQSDKSSLYNVVKDILNIRRNEKSLCADAPFEVLCRGKEKPFIYRRGELIILVNPGEKDIEYTADHPAIKSGNFEEVYSIGRIEHSGDKVVLKAQSFEIIRSK</sequence>
<keyword evidence="4" id="KW-1185">Reference proteome</keyword>
<dbReference type="PANTHER" id="PTHR10357">
    <property type="entry name" value="ALPHA-AMYLASE FAMILY MEMBER"/>
    <property type="match status" value="1"/>
</dbReference>
<dbReference type="InterPro" id="IPR017853">
    <property type="entry name" value="GH"/>
</dbReference>
<accession>A0A1G5DYP8</accession>
<dbReference type="InterPro" id="IPR006047">
    <property type="entry name" value="GH13_cat_dom"/>
</dbReference>
<reference evidence="4" key="1">
    <citation type="submission" date="2016-10" db="EMBL/GenBank/DDBJ databases">
        <authorList>
            <person name="Varghese N."/>
            <person name="Submissions S."/>
        </authorList>
    </citation>
    <scope>NUCLEOTIDE SEQUENCE [LARGE SCALE GENOMIC DNA]</scope>
    <source>
        <strain evidence="4">XBD2006</strain>
    </source>
</reference>
<keyword evidence="3" id="KW-0808">Transferase</keyword>
<organism evidence="3 4">
    <name type="scientific">Butyrivibrio hungatei</name>
    <dbReference type="NCBI Taxonomy" id="185008"/>
    <lineage>
        <taxon>Bacteria</taxon>
        <taxon>Bacillati</taxon>
        <taxon>Bacillota</taxon>
        <taxon>Clostridia</taxon>
        <taxon>Lachnospirales</taxon>
        <taxon>Lachnospiraceae</taxon>
        <taxon>Butyrivibrio</taxon>
    </lineage>
</organism>
<dbReference type="SMART" id="SM00642">
    <property type="entry name" value="Aamy"/>
    <property type="match status" value="1"/>
</dbReference>
<dbReference type="GO" id="GO:0016740">
    <property type="term" value="F:transferase activity"/>
    <property type="evidence" value="ECO:0007669"/>
    <property type="project" value="UniProtKB-KW"/>
</dbReference>
<dbReference type="RefSeq" id="WP_074462326.1">
    <property type="nucleotide sequence ID" value="NZ_FMUR01000009.1"/>
</dbReference>
<evidence type="ECO:0000313" key="4">
    <source>
        <dbReference type="Proteomes" id="UP000183047"/>
    </source>
</evidence>
<comment type="similarity">
    <text evidence="1">Belongs to the glycosyl hydrolase 13 family.</text>
</comment>
<evidence type="ECO:0000313" key="3">
    <source>
        <dbReference type="EMBL" id="SCY19852.1"/>
    </source>
</evidence>
<dbReference type="GO" id="GO:0004556">
    <property type="term" value="F:alpha-amylase activity"/>
    <property type="evidence" value="ECO:0007669"/>
    <property type="project" value="TreeGrafter"/>
</dbReference>
<evidence type="ECO:0000256" key="1">
    <source>
        <dbReference type="ARBA" id="ARBA00008061"/>
    </source>
</evidence>